<proteinExistence type="predicted"/>
<protein>
    <submittedName>
        <fullName evidence="1">Uncharacterized protein</fullName>
    </submittedName>
</protein>
<sequence length="85" mass="9597">MDIVLRSSYTEASLDALEKYTGKSKSYVKSAVKSACLLGMVVAKENGNFATIKECSELLSNKPSDELKVSVFRKWLQAWEPFMIW</sequence>
<evidence type="ECO:0000313" key="2">
    <source>
        <dbReference type="Proteomes" id="UP001604335"/>
    </source>
</evidence>
<organism evidence="1 2">
    <name type="scientific">Limnothrix redekei LRLZ20PSL1</name>
    <dbReference type="NCBI Taxonomy" id="3112953"/>
    <lineage>
        <taxon>Bacteria</taxon>
        <taxon>Bacillati</taxon>
        <taxon>Cyanobacteriota</taxon>
        <taxon>Cyanophyceae</taxon>
        <taxon>Pseudanabaenales</taxon>
        <taxon>Pseudanabaenaceae</taxon>
        <taxon>Limnothrix</taxon>
    </lineage>
</organism>
<keyword evidence="2" id="KW-1185">Reference proteome</keyword>
<comment type="caution">
    <text evidence="1">The sequence shown here is derived from an EMBL/GenBank/DDBJ whole genome shotgun (WGS) entry which is preliminary data.</text>
</comment>
<dbReference type="RefSeq" id="WP_393013168.1">
    <property type="nucleotide sequence ID" value="NZ_JAZAQF010000059.1"/>
</dbReference>
<evidence type="ECO:0000313" key="1">
    <source>
        <dbReference type="EMBL" id="MFG3818161.1"/>
    </source>
</evidence>
<dbReference type="EMBL" id="JAZAQF010000059">
    <property type="protein sequence ID" value="MFG3818161.1"/>
    <property type="molecule type" value="Genomic_DNA"/>
</dbReference>
<gene>
    <name evidence="1" type="ORF">VPK24_10990</name>
</gene>
<accession>A0ABW7CE50</accession>
<reference evidence="2" key="1">
    <citation type="journal article" date="2024" name="Algal Res.">
        <title>Biochemical, toxicological and genomic investigation of a high-biomass producing Limnothrix strain isolated from Italian shallow drinking water reservoir.</title>
        <authorList>
            <person name="Simonazzi M."/>
            <person name="Shishido T.K."/>
            <person name="Delbaje E."/>
            <person name="Wahlsten M."/>
            <person name="Fewer D.P."/>
            <person name="Sivonen K."/>
            <person name="Pezzolesi L."/>
            <person name="Pistocchi R."/>
        </authorList>
    </citation>
    <scope>NUCLEOTIDE SEQUENCE [LARGE SCALE GENOMIC DNA]</scope>
    <source>
        <strain evidence="2">LRLZ20PSL1</strain>
    </source>
</reference>
<name>A0ABW7CE50_9CYAN</name>
<dbReference type="Proteomes" id="UP001604335">
    <property type="component" value="Unassembled WGS sequence"/>
</dbReference>